<keyword evidence="3" id="KW-0813">Transport</keyword>
<evidence type="ECO:0000256" key="7">
    <source>
        <dbReference type="ARBA" id="ARBA00023136"/>
    </source>
</evidence>
<evidence type="ECO:0000313" key="10">
    <source>
        <dbReference type="EMBL" id="GFP98344.1"/>
    </source>
</evidence>
<name>A0A830CQE1_9LAMI</name>
<evidence type="ECO:0000256" key="1">
    <source>
        <dbReference type="ARBA" id="ARBA00004167"/>
    </source>
</evidence>
<feature type="region of interest" description="Disordered" evidence="8">
    <location>
        <begin position="1"/>
        <end position="20"/>
    </location>
</feature>
<evidence type="ECO:0000313" key="11">
    <source>
        <dbReference type="Proteomes" id="UP000653305"/>
    </source>
</evidence>
<evidence type="ECO:0000256" key="9">
    <source>
        <dbReference type="SAM" id="Phobius"/>
    </source>
</evidence>
<organism evidence="10 11">
    <name type="scientific">Phtheirospermum japonicum</name>
    <dbReference type="NCBI Taxonomy" id="374723"/>
    <lineage>
        <taxon>Eukaryota</taxon>
        <taxon>Viridiplantae</taxon>
        <taxon>Streptophyta</taxon>
        <taxon>Embryophyta</taxon>
        <taxon>Tracheophyta</taxon>
        <taxon>Spermatophyta</taxon>
        <taxon>Magnoliopsida</taxon>
        <taxon>eudicotyledons</taxon>
        <taxon>Gunneridae</taxon>
        <taxon>Pentapetalae</taxon>
        <taxon>asterids</taxon>
        <taxon>lamiids</taxon>
        <taxon>Lamiales</taxon>
        <taxon>Orobanchaceae</taxon>
        <taxon>Orobanchaceae incertae sedis</taxon>
        <taxon>Phtheirospermum</taxon>
    </lineage>
</organism>
<keyword evidence="7 9" id="KW-0472">Membrane</keyword>
<comment type="subcellular location">
    <subcellularLocation>
        <location evidence="1">Membrane</location>
        <topology evidence="1">Single-pass membrane protein</topology>
    </subcellularLocation>
</comment>
<evidence type="ECO:0000256" key="4">
    <source>
        <dbReference type="ARBA" id="ARBA00022692"/>
    </source>
</evidence>
<keyword evidence="4 9" id="KW-0812">Transmembrane</keyword>
<keyword evidence="6 9" id="KW-1133">Transmembrane helix</keyword>
<dbReference type="EMBL" id="BMAC01000524">
    <property type="protein sequence ID" value="GFP98344.1"/>
    <property type="molecule type" value="Genomic_DNA"/>
</dbReference>
<keyword evidence="11" id="KW-1185">Reference proteome</keyword>
<evidence type="ECO:0000256" key="5">
    <source>
        <dbReference type="ARBA" id="ARBA00022970"/>
    </source>
</evidence>
<sequence length="95" mass="10518">MWHTPTNHSSTPTTTSRHRNSPLPYFFAGLGFMLLLFTAALIVLTCSYWKCQTRPSNNDGEEAAQHSSPVDDDNTPVVIMVGDHNPTHLAIPIKV</sequence>
<dbReference type="Proteomes" id="UP000653305">
    <property type="component" value="Unassembled WGS sequence"/>
</dbReference>
<comment type="caution">
    <text evidence="10">The sequence shown here is derived from an EMBL/GenBank/DDBJ whole genome shotgun (WGS) entry which is preliminary data.</text>
</comment>
<evidence type="ECO:0000256" key="2">
    <source>
        <dbReference type="ARBA" id="ARBA00009977"/>
    </source>
</evidence>
<comment type="similarity">
    <text evidence="2">Belongs to the GLUTAMINE DUMPER 1 (TC 9.B.60) family.</text>
</comment>
<feature type="region of interest" description="Disordered" evidence="8">
    <location>
        <begin position="55"/>
        <end position="76"/>
    </location>
</feature>
<gene>
    <name evidence="10" type="ORF">PHJA_001978300</name>
</gene>
<dbReference type="InterPro" id="IPR040359">
    <property type="entry name" value="GDU"/>
</dbReference>
<proteinExistence type="inferred from homology"/>
<feature type="compositionally biased region" description="Low complexity" evidence="8">
    <location>
        <begin position="1"/>
        <end position="15"/>
    </location>
</feature>
<keyword evidence="5" id="KW-0029">Amino-acid transport</keyword>
<reference evidence="10" key="1">
    <citation type="submission" date="2020-07" db="EMBL/GenBank/DDBJ databases">
        <title>Ethylene signaling mediates host invasion by parasitic plants.</title>
        <authorList>
            <person name="Yoshida S."/>
        </authorList>
    </citation>
    <scope>NUCLEOTIDE SEQUENCE</scope>
    <source>
        <strain evidence="10">Okayama</strain>
    </source>
</reference>
<dbReference type="GO" id="GO:0006865">
    <property type="term" value="P:amino acid transport"/>
    <property type="evidence" value="ECO:0007669"/>
    <property type="project" value="UniProtKB-KW"/>
</dbReference>
<feature type="transmembrane region" description="Helical" evidence="9">
    <location>
        <begin position="25"/>
        <end position="49"/>
    </location>
</feature>
<dbReference type="GO" id="GO:0016020">
    <property type="term" value="C:membrane"/>
    <property type="evidence" value="ECO:0007669"/>
    <property type="project" value="UniProtKB-SubCell"/>
</dbReference>
<protein>
    <submittedName>
        <fullName evidence="10">Uncharacterized protein</fullName>
    </submittedName>
</protein>
<accession>A0A830CQE1</accession>
<dbReference type="PANTHER" id="PTHR33228">
    <property type="entry name" value="PROTEIN GLUTAMINE DUMPER 4-RELATED"/>
    <property type="match status" value="1"/>
</dbReference>
<evidence type="ECO:0000256" key="3">
    <source>
        <dbReference type="ARBA" id="ARBA00022448"/>
    </source>
</evidence>
<dbReference type="PANTHER" id="PTHR33228:SF76">
    <property type="entry name" value="PROTEIN GLUTAMINE DUMPER 7"/>
    <property type="match status" value="1"/>
</dbReference>
<dbReference type="GO" id="GO:0080143">
    <property type="term" value="P:regulation of amino acid export"/>
    <property type="evidence" value="ECO:0007669"/>
    <property type="project" value="InterPro"/>
</dbReference>
<evidence type="ECO:0000256" key="8">
    <source>
        <dbReference type="SAM" id="MobiDB-lite"/>
    </source>
</evidence>
<evidence type="ECO:0000256" key="6">
    <source>
        <dbReference type="ARBA" id="ARBA00022989"/>
    </source>
</evidence>
<dbReference type="AlphaFoldDB" id="A0A830CQE1"/>
<dbReference type="OrthoDB" id="909067at2759"/>